<dbReference type="PANTHER" id="PTHR31377:SF0">
    <property type="entry name" value="AGMATINE DEIMINASE-RELATED"/>
    <property type="match status" value="1"/>
</dbReference>
<dbReference type="SUPFAM" id="SSF55909">
    <property type="entry name" value="Pentein"/>
    <property type="match status" value="1"/>
</dbReference>
<evidence type="ECO:0000313" key="3">
    <source>
        <dbReference type="Proteomes" id="UP000019225"/>
    </source>
</evidence>
<sequence>MTWTRPAEWEPHARTIMCWPARRRVWGLGLPGVRADLARLARVIARYEPVTMLAGPAQLGRAQRLCGPEVSVLPIPVDDLWARDTCPTFVTGPSGLSGVDFHFNGWGGKQVHREDALVAQRLLAADGLPRIPAPIVAEGGSLEVDGEGTLLATESSLVNDNRNPGRGRAEIEDALKLTLGVRKVIWVPGVRGLDITDCHIDALARFAGPGVVLLDRPADGARPDVWSRAAEQAAEVLRGSTDMAGRPLTVVDLPAADPGRRGKDFLPSYTNFALVNGAVIMPRFGDPAADDRAAGILRELHPGREVVAVEIDTLAEGGGGIHCATQHQPVG</sequence>
<protein>
    <submittedName>
        <fullName evidence="2">Putative agmatine deiminase</fullName>
        <ecNumber evidence="2">3.5.3.12</ecNumber>
    </submittedName>
</protein>
<dbReference type="PANTHER" id="PTHR31377">
    <property type="entry name" value="AGMATINE DEIMINASE-RELATED"/>
    <property type="match status" value="1"/>
</dbReference>
<accession>W5W4B2</accession>
<evidence type="ECO:0000313" key="2">
    <source>
        <dbReference type="EMBL" id="AHH95677.1"/>
    </source>
</evidence>
<dbReference type="HOGENOM" id="CLU_037682_0_0_11"/>
<dbReference type="Pfam" id="PF04371">
    <property type="entry name" value="PAD_porph"/>
    <property type="match status" value="1"/>
</dbReference>
<dbReference type="GO" id="GO:0009446">
    <property type="term" value="P:putrescine biosynthetic process"/>
    <property type="evidence" value="ECO:0007669"/>
    <property type="project" value="InterPro"/>
</dbReference>
<gene>
    <name evidence="2" type="ORF">KALB_2309</name>
</gene>
<organism evidence="2 3">
    <name type="scientific">Kutzneria albida DSM 43870</name>
    <dbReference type="NCBI Taxonomy" id="1449976"/>
    <lineage>
        <taxon>Bacteria</taxon>
        <taxon>Bacillati</taxon>
        <taxon>Actinomycetota</taxon>
        <taxon>Actinomycetes</taxon>
        <taxon>Pseudonocardiales</taxon>
        <taxon>Pseudonocardiaceae</taxon>
        <taxon>Kutzneria</taxon>
    </lineage>
</organism>
<dbReference type="KEGG" id="kal:KALB_2309"/>
<keyword evidence="3" id="KW-1185">Reference proteome</keyword>
<dbReference type="EMBL" id="CP007155">
    <property type="protein sequence ID" value="AHH95677.1"/>
    <property type="molecule type" value="Genomic_DNA"/>
</dbReference>
<dbReference type="PATRIC" id="fig|1449976.3.peg.2308"/>
<proteinExistence type="predicted"/>
<name>W5W4B2_9PSEU</name>
<dbReference type="EC" id="3.5.3.12" evidence="2"/>
<dbReference type="GO" id="GO:0047632">
    <property type="term" value="F:agmatine deiminase activity"/>
    <property type="evidence" value="ECO:0007669"/>
    <property type="project" value="UniProtKB-EC"/>
</dbReference>
<dbReference type="Proteomes" id="UP000019225">
    <property type="component" value="Chromosome"/>
</dbReference>
<dbReference type="STRING" id="1449976.KALB_2309"/>
<keyword evidence="1 2" id="KW-0378">Hydrolase</keyword>
<dbReference type="RefSeq" id="WP_025355849.1">
    <property type="nucleotide sequence ID" value="NZ_CP007155.1"/>
</dbReference>
<evidence type="ECO:0000256" key="1">
    <source>
        <dbReference type="ARBA" id="ARBA00022801"/>
    </source>
</evidence>
<dbReference type="eggNOG" id="COG2957">
    <property type="taxonomic scope" value="Bacteria"/>
</dbReference>
<dbReference type="Gene3D" id="3.75.10.10">
    <property type="entry name" value="L-arginine/glycine Amidinotransferase, Chain A"/>
    <property type="match status" value="1"/>
</dbReference>
<dbReference type="InterPro" id="IPR007466">
    <property type="entry name" value="Peptidyl-Arg-deiminase_porph"/>
</dbReference>
<dbReference type="GO" id="GO:0004668">
    <property type="term" value="F:protein-arginine deiminase activity"/>
    <property type="evidence" value="ECO:0007669"/>
    <property type="project" value="InterPro"/>
</dbReference>
<dbReference type="AlphaFoldDB" id="W5W4B2"/>
<reference evidence="2 3" key="1">
    <citation type="journal article" date="2014" name="BMC Genomics">
        <title>Complete genome sequence of producer of the glycopeptide antibiotic Aculeximycin Kutzneria albida DSM 43870T, a representative of minor genus of Pseudonocardiaceae.</title>
        <authorList>
            <person name="Rebets Y."/>
            <person name="Tokovenko B."/>
            <person name="Lushchyk I."/>
            <person name="Ruckert C."/>
            <person name="Zaburannyi N."/>
            <person name="Bechthold A."/>
            <person name="Kalinowski J."/>
            <person name="Luzhetskyy A."/>
        </authorList>
    </citation>
    <scope>NUCLEOTIDE SEQUENCE [LARGE SCALE GENOMIC DNA]</scope>
    <source>
        <strain evidence="2">DSM 43870</strain>
    </source>
</reference>